<gene>
    <name evidence="3" type="ORF">MA20_41480</name>
</gene>
<feature type="chain" id="PRO_5002016440" evidence="2">
    <location>
        <begin position="23"/>
        <end position="112"/>
    </location>
</feature>
<keyword evidence="2" id="KW-0732">Signal</keyword>
<dbReference type="EMBL" id="JRPN01000039">
    <property type="protein sequence ID" value="KGT73982.1"/>
    <property type="molecule type" value="Genomic_DNA"/>
</dbReference>
<sequence>MNLKLTLVGVILASVLAAPVAAGPFEDAVDAHARGDHAKAPRLIRPPANDGDAAVKFNPGLMYVASHGMQQDSAAAMLMPAMATNSNASLPDRPAHSQTGDGRKVSQTAMFT</sequence>
<comment type="caution">
    <text evidence="3">The sequence shown here is derived from an EMBL/GenBank/DDBJ whole genome shotgun (WGS) entry which is preliminary data.</text>
</comment>
<feature type="signal peptide" evidence="2">
    <location>
        <begin position="1"/>
        <end position="22"/>
    </location>
</feature>
<evidence type="ECO:0000313" key="3">
    <source>
        <dbReference type="EMBL" id="KGT73982.1"/>
    </source>
</evidence>
<feature type="compositionally biased region" description="Polar residues" evidence="1">
    <location>
        <begin position="96"/>
        <end position="112"/>
    </location>
</feature>
<proteinExistence type="predicted"/>
<evidence type="ECO:0000256" key="2">
    <source>
        <dbReference type="SAM" id="SignalP"/>
    </source>
</evidence>
<dbReference type="Proteomes" id="UP000030377">
    <property type="component" value="Unassembled WGS sequence"/>
</dbReference>
<dbReference type="AlphaFoldDB" id="A0A0A3XHX3"/>
<name>A0A0A3XHX3_BRAJP</name>
<protein>
    <submittedName>
        <fullName evidence="3">Uncharacterized protein</fullName>
    </submittedName>
</protein>
<feature type="region of interest" description="Disordered" evidence="1">
    <location>
        <begin position="85"/>
        <end position="112"/>
    </location>
</feature>
<organism evidence="3 4">
    <name type="scientific">Bradyrhizobium japonicum</name>
    <dbReference type="NCBI Taxonomy" id="375"/>
    <lineage>
        <taxon>Bacteria</taxon>
        <taxon>Pseudomonadati</taxon>
        <taxon>Pseudomonadota</taxon>
        <taxon>Alphaproteobacteria</taxon>
        <taxon>Hyphomicrobiales</taxon>
        <taxon>Nitrobacteraceae</taxon>
        <taxon>Bradyrhizobium</taxon>
    </lineage>
</organism>
<accession>A0A0A3XHX3</accession>
<reference evidence="3 4" key="1">
    <citation type="submission" date="2014-09" db="EMBL/GenBank/DDBJ databases">
        <title>Draft genome of Bradyrhizobium japonicum Is-34.</title>
        <authorList>
            <person name="Tsurumaru H."/>
            <person name="Yamakawa T."/>
            <person name="Hashimoto S."/>
            <person name="Okizaki K."/>
            <person name="Kanesaki Y."/>
            <person name="Yoshikawa H."/>
            <person name="Yajima S."/>
        </authorList>
    </citation>
    <scope>NUCLEOTIDE SEQUENCE [LARGE SCALE GENOMIC DNA]</scope>
    <source>
        <strain evidence="3 4">Is-34</strain>
    </source>
</reference>
<evidence type="ECO:0000313" key="4">
    <source>
        <dbReference type="Proteomes" id="UP000030377"/>
    </source>
</evidence>
<dbReference type="RefSeq" id="WP_028156117.1">
    <property type="nucleotide sequence ID" value="NZ_JANUDC010000001.1"/>
</dbReference>
<evidence type="ECO:0000256" key="1">
    <source>
        <dbReference type="SAM" id="MobiDB-lite"/>
    </source>
</evidence>